<dbReference type="CDD" id="cd00082">
    <property type="entry name" value="HisKA"/>
    <property type="match status" value="1"/>
</dbReference>
<dbReference type="EMBL" id="CP102845">
    <property type="protein sequence ID" value="UVF21626.1"/>
    <property type="molecule type" value="Genomic_DNA"/>
</dbReference>
<keyword evidence="7" id="KW-0175">Coiled coil</keyword>
<dbReference type="InterPro" id="IPR003594">
    <property type="entry name" value="HATPase_dom"/>
</dbReference>
<evidence type="ECO:0000256" key="7">
    <source>
        <dbReference type="SAM" id="Coils"/>
    </source>
</evidence>
<dbReference type="RefSeq" id="WP_259060551.1">
    <property type="nucleotide sequence ID" value="NZ_CP102845.1"/>
</dbReference>
<dbReference type="SUPFAM" id="SSF55785">
    <property type="entry name" value="PYP-like sensor domain (PAS domain)"/>
    <property type="match status" value="4"/>
</dbReference>
<feature type="domain" description="Response regulatory" evidence="9">
    <location>
        <begin position="885"/>
        <end position="998"/>
    </location>
</feature>
<evidence type="ECO:0000256" key="5">
    <source>
        <dbReference type="ARBA" id="ARBA00022777"/>
    </source>
</evidence>
<dbReference type="PROSITE" id="PS50112">
    <property type="entry name" value="PAS"/>
    <property type="match status" value="2"/>
</dbReference>
<dbReference type="InterPro" id="IPR013655">
    <property type="entry name" value="PAS_fold_3"/>
</dbReference>
<dbReference type="InterPro" id="IPR036890">
    <property type="entry name" value="HATPase_C_sf"/>
</dbReference>
<comment type="catalytic activity">
    <reaction evidence="1">
        <text>ATP + protein L-histidine = ADP + protein N-phospho-L-histidine.</text>
        <dbReference type="EC" id="2.7.13.3"/>
    </reaction>
</comment>
<evidence type="ECO:0000313" key="12">
    <source>
        <dbReference type="EMBL" id="UVF21626.1"/>
    </source>
</evidence>
<dbReference type="InterPro" id="IPR052162">
    <property type="entry name" value="Sensor_kinase/Photoreceptor"/>
</dbReference>
<evidence type="ECO:0000313" key="13">
    <source>
        <dbReference type="Proteomes" id="UP001017257"/>
    </source>
</evidence>
<reference evidence="12" key="1">
    <citation type="submission" date="2022-08" db="EMBL/GenBank/DDBJ databases">
        <title>Microvirga terrae sp. nov., isolated from soil.</title>
        <authorList>
            <person name="Kim K.H."/>
            <person name="Seo Y.L."/>
            <person name="Kim J.M."/>
            <person name="Lee J.K."/>
            <person name="Han D.M."/>
            <person name="Jeon C.O."/>
        </authorList>
    </citation>
    <scope>NUCLEOTIDE SEQUENCE</scope>
    <source>
        <strain evidence="12">R24</strain>
    </source>
</reference>
<dbReference type="PROSITE" id="PS50109">
    <property type="entry name" value="HIS_KIN"/>
    <property type="match status" value="1"/>
</dbReference>
<keyword evidence="5" id="KW-0418">Kinase</keyword>
<dbReference type="InterPro" id="IPR003661">
    <property type="entry name" value="HisK_dim/P_dom"/>
</dbReference>
<dbReference type="Pfam" id="PF08448">
    <property type="entry name" value="PAS_4"/>
    <property type="match status" value="2"/>
</dbReference>
<dbReference type="InterPro" id="IPR013656">
    <property type="entry name" value="PAS_4"/>
</dbReference>
<dbReference type="Pfam" id="PF02518">
    <property type="entry name" value="HATPase_c"/>
    <property type="match status" value="1"/>
</dbReference>
<dbReference type="SMART" id="SM00388">
    <property type="entry name" value="HisKA"/>
    <property type="match status" value="1"/>
</dbReference>
<evidence type="ECO:0000256" key="4">
    <source>
        <dbReference type="ARBA" id="ARBA00022679"/>
    </source>
</evidence>
<dbReference type="Gene3D" id="1.10.287.130">
    <property type="match status" value="1"/>
</dbReference>
<feature type="domain" description="PAC" evidence="11">
    <location>
        <begin position="213"/>
        <end position="268"/>
    </location>
</feature>
<dbReference type="SMART" id="SM00091">
    <property type="entry name" value="PAS"/>
    <property type="match status" value="5"/>
</dbReference>
<dbReference type="Gene3D" id="3.30.565.10">
    <property type="entry name" value="Histidine kinase-like ATPase, C-terminal domain"/>
    <property type="match status" value="1"/>
</dbReference>
<dbReference type="PROSITE" id="PS50110">
    <property type="entry name" value="RESPONSE_REGULATORY"/>
    <property type="match status" value="1"/>
</dbReference>
<accession>A0ABY5RWJ7</accession>
<dbReference type="NCBIfam" id="TIGR00229">
    <property type="entry name" value="sensory_box"/>
    <property type="match status" value="3"/>
</dbReference>
<dbReference type="Pfam" id="PF00512">
    <property type="entry name" value="HisKA"/>
    <property type="match status" value="1"/>
</dbReference>
<evidence type="ECO:0000256" key="1">
    <source>
        <dbReference type="ARBA" id="ARBA00000085"/>
    </source>
</evidence>
<protein>
    <recommendedName>
        <fullName evidence="2">histidine kinase</fullName>
        <ecNumber evidence="2">2.7.13.3</ecNumber>
    </recommendedName>
</protein>
<dbReference type="InterPro" id="IPR000700">
    <property type="entry name" value="PAS-assoc_C"/>
</dbReference>
<dbReference type="EC" id="2.7.13.3" evidence="2"/>
<keyword evidence="4" id="KW-0808">Transferase</keyword>
<keyword evidence="13" id="KW-1185">Reference proteome</keyword>
<evidence type="ECO:0000256" key="2">
    <source>
        <dbReference type="ARBA" id="ARBA00012438"/>
    </source>
</evidence>
<dbReference type="InterPro" id="IPR001610">
    <property type="entry name" value="PAC"/>
</dbReference>
<evidence type="ECO:0000256" key="3">
    <source>
        <dbReference type="ARBA" id="ARBA00022553"/>
    </source>
</evidence>
<dbReference type="SMART" id="SM00086">
    <property type="entry name" value="PAC"/>
    <property type="match status" value="4"/>
</dbReference>
<dbReference type="SMART" id="SM00387">
    <property type="entry name" value="HATPase_c"/>
    <property type="match status" value="1"/>
</dbReference>
<dbReference type="SUPFAM" id="SSF47384">
    <property type="entry name" value="Homodimeric domain of signal transducing histidine kinase"/>
    <property type="match status" value="1"/>
</dbReference>
<evidence type="ECO:0000259" key="11">
    <source>
        <dbReference type="PROSITE" id="PS50113"/>
    </source>
</evidence>
<dbReference type="Pfam" id="PF00072">
    <property type="entry name" value="Response_reg"/>
    <property type="match status" value="1"/>
</dbReference>
<dbReference type="InterPro" id="IPR004358">
    <property type="entry name" value="Sig_transdc_His_kin-like_C"/>
</dbReference>
<evidence type="ECO:0000259" key="8">
    <source>
        <dbReference type="PROSITE" id="PS50109"/>
    </source>
</evidence>
<dbReference type="CDD" id="cd00130">
    <property type="entry name" value="PAS"/>
    <property type="match status" value="2"/>
</dbReference>
<proteinExistence type="predicted"/>
<feature type="coiled-coil region" evidence="7">
    <location>
        <begin position="508"/>
        <end position="535"/>
    </location>
</feature>
<keyword evidence="3 6" id="KW-0597">Phosphoprotein</keyword>
<feature type="domain" description="Histidine kinase" evidence="8">
    <location>
        <begin position="641"/>
        <end position="861"/>
    </location>
</feature>
<evidence type="ECO:0000259" key="10">
    <source>
        <dbReference type="PROSITE" id="PS50112"/>
    </source>
</evidence>
<dbReference type="InterPro" id="IPR000014">
    <property type="entry name" value="PAS"/>
</dbReference>
<dbReference type="PRINTS" id="PR00344">
    <property type="entry name" value="BCTRLSENSOR"/>
</dbReference>
<dbReference type="Proteomes" id="UP001017257">
    <property type="component" value="Chromosome"/>
</dbReference>
<dbReference type="Gene3D" id="3.40.50.2300">
    <property type="match status" value="1"/>
</dbReference>
<dbReference type="SUPFAM" id="SSF55874">
    <property type="entry name" value="ATPase domain of HSP90 chaperone/DNA topoisomerase II/histidine kinase"/>
    <property type="match status" value="1"/>
</dbReference>
<dbReference type="PANTHER" id="PTHR43304:SF1">
    <property type="entry name" value="PAC DOMAIN-CONTAINING PROTEIN"/>
    <property type="match status" value="1"/>
</dbReference>
<dbReference type="InterPro" id="IPR001789">
    <property type="entry name" value="Sig_transdc_resp-reg_receiver"/>
</dbReference>
<dbReference type="InterPro" id="IPR036097">
    <property type="entry name" value="HisK_dim/P_sf"/>
</dbReference>
<feature type="domain" description="PAS" evidence="10">
    <location>
        <begin position="269"/>
        <end position="339"/>
    </location>
</feature>
<dbReference type="SUPFAM" id="SSF52172">
    <property type="entry name" value="CheY-like"/>
    <property type="match status" value="1"/>
</dbReference>
<feature type="modified residue" description="4-aspartylphosphate" evidence="6">
    <location>
        <position position="936"/>
    </location>
</feature>
<gene>
    <name evidence="12" type="ORF">HPT29_011120</name>
</gene>
<dbReference type="PANTHER" id="PTHR43304">
    <property type="entry name" value="PHYTOCHROME-LIKE PROTEIN CPH1"/>
    <property type="match status" value="1"/>
</dbReference>
<feature type="domain" description="PAS" evidence="10">
    <location>
        <begin position="395"/>
        <end position="465"/>
    </location>
</feature>
<evidence type="ECO:0000259" key="9">
    <source>
        <dbReference type="PROSITE" id="PS50110"/>
    </source>
</evidence>
<dbReference type="InterPro" id="IPR005467">
    <property type="entry name" value="His_kinase_dom"/>
</dbReference>
<dbReference type="SMART" id="SM00448">
    <property type="entry name" value="REC"/>
    <property type="match status" value="1"/>
</dbReference>
<dbReference type="InterPro" id="IPR011006">
    <property type="entry name" value="CheY-like_superfamily"/>
</dbReference>
<feature type="domain" description="PAC" evidence="11">
    <location>
        <begin position="342"/>
        <end position="394"/>
    </location>
</feature>
<organism evidence="12 13">
    <name type="scientific">Microvirga terrae</name>
    <dbReference type="NCBI Taxonomy" id="2740529"/>
    <lineage>
        <taxon>Bacteria</taxon>
        <taxon>Pseudomonadati</taxon>
        <taxon>Pseudomonadota</taxon>
        <taxon>Alphaproteobacteria</taxon>
        <taxon>Hyphomicrobiales</taxon>
        <taxon>Methylobacteriaceae</taxon>
        <taxon>Microvirga</taxon>
    </lineage>
</organism>
<feature type="domain" description="PAC" evidence="11">
    <location>
        <begin position="468"/>
        <end position="520"/>
    </location>
</feature>
<dbReference type="Pfam" id="PF08447">
    <property type="entry name" value="PAS_3"/>
    <property type="match status" value="1"/>
</dbReference>
<sequence length="1038" mass="116627">MGEPRTWPYSLRALVRLMLNAKQAMFIAWGPDLAFLYNDDYAPIFGAKHPHALGRPFNEVWSDIWEQIRALVDSTLAGRAVGQEDLLIPMERNGYREDAWFSFSYNPVWEDTDTIAGMFCACTETTDKVRAERRVASERERLRELFHQAPGFMAMLTGPDHTFEMVNTSYYQLVGHRDIVGKPALEALPEVMDQGFKGILDTVYRTGETFVGNGIPIMLERAPKAKPEKRFVNFVYQPVRDSHGHVFGIFAEGSDVTEAKQTEERLRANEAQLWAIFAQAPVGLSEVGADGRFVQVNDELCRILGRSREDVLGRSVADVTHPDDIPPSLAAVARAVETGEPASFDKRYVRPDGAVMWANSNITRLNVSDERPGSLLVVTIDLTARRHAEAALRESEARFQAIANSIDQMIWSTRADGCYDFFNQRWYDFTGIPEGSTDGDVLSDLFHPDDQEPMRALWRHSLATGEPYRGEYRLRHRSGHFRWVLGRAQPVREESVRIARWFGTYTDIQEIVEAREVLTRSREELEHEIAERTAERDRIWQNSNELMGVFGFDGRRRAVNPSWQRVLGAVALEGLVRGERLVDFEDRLRHADGSYRVISWTGVPGDGVFYGIGRDVTEYRRAEDALRQAQKMEAVGQLTGGVAHDLNNLLTIVRSSIEFLRRPNLPEERRIRYIDAIADTVDRASKLTGQLLAFARRQALKPEVFDVSERIRAVIDMLRTIVGSRIRIVIDIACEHCFVEADVTQFETALVNMAVNARDAMDGEGTLRVRVDSVSSMPAIRRHAGGPGRFVAVSIGDTGVGIPNRLGHIFELFFTTKEVGRGTGLGLSQVYGFAKQSGGDVAVESMVGQGTSFTLYLPRTARGIAPDAEGDRRGSRYEEEGRGCRVLLVEDNLEVGRFSTQLLLDLGYETTWAAHAGEALKLLDEDISRFDVVFSDVVMPGMSGIELGREIRRRYPGLPVVLTSGYSHVLAEEGRRGFELLQKPYAVDEVSRMLHRVTRRRPAILLHVLALDLVAAVLAQPRGRPHVGIQICLKRKES</sequence>
<evidence type="ECO:0000256" key="6">
    <source>
        <dbReference type="PROSITE-ProRule" id="PRU00169"/>
    </source>
</evidence>
<dbReference type="PROSITE" id="PS50113">
    <property type="entry name" value="PAC"/>
    <property type="match status" value="3"/>
</dbReference>
<name>A0ABY5RWJ7_9HYPH</name>
<dbReference type="Gene3D" id="3.30.450.20">
    <property type="entry name" value="PAS domain"/>
    <property type="match status" value="5"/>
</dbReference>
<dbReference type="InterPro" id="IPR035965">
    <property type="entry name" value="PAS-like_dom_sf"/>
</dbReference>